<feature type="signal peptide" evidence="2">
    <location>
        <begin position="1"/>
        <end position="17"/>
    </location>
</feature>
<evidence type="ECO:0000256" key="2">
    <source>
        <dbReference type="SAM" id="SignalP"/>
    </source>
</evidence>
<proteinExistence type="predicted"/>
<organism evidence="3 4">
    <name type="scientific">Streptomyces acidicola</name>
    <dbReference type="NCBI Taxonomy" id="2596892"/>
    <lineage>
        <taxon>Bacteria</taxon>
        <taxon>Bacillati</taxon>
        <taxon>Actinomycetota</taxon>
        <taxon>Actinomycetes</taxon>
        <taxon>Kitasatosporales</taxon>
        <taxon>Streptomycetaceae</taxon>
        <taxon>Streptomyces</taxon>
    </lineage>
</organism>
<feature type="chain" id="PRO_5039543633" description="Lipoprotein" evidence="2">
    <location>
        <begin position="18"/>
        <end position="263"/>
    </location>
</feature>
<dbReference type="Proteomes" id="UP000373149">
    <property type="component" value="Unassembled WGS sequence"/>
</dbReference>
<feature type="region of interest" description="Disordered" evidence="1">
    <location>
        <begin position="231"/>
        <end position="263"/>
    </location>
</feature>
<keyword evidence="2" id="KW-0732">Signal</keyword>
<protein>
    <recommendedName>
        <fullName evidence="5">Lipoprotein</fullName>
    </recommendedName>
</protein>
<name>A0A5N8X636_9ACTN</name>
<dbReference type="Gene3D" id="2.50.20.20">
    <property type="match status" value="1"/>
</dbReference>
<accession>A0A5N8X636</accession>
<gene>
    <name evidence="3" type="ORF">FPZ41_40830</name>
</gene>
<keyword evidence="4" id="KW-1185">Reference proteome</keyword>
<dbReference type="RefSeq" id="WP_152869198.1">
    <property type="nucleotide sequence ID" value="NZ_VMNX01000289.1"/>
</dbReference>
<dbReference type="SUPFAM" id="SSF89392">
    <property type="entry name" value="Prokaryotic lipoproteins and lipoprotein localization factors"/>
    <property type="match status" value="1"/>
</dbReference>
<feature type="region of interest" description="Disordered" evidence="1">
    <location>
        <begin position="23"/>
        <end position="50"/>
    </location>
</feature>
<dbReference type="EMBL" id="VMNX01000289">
    <property type="protein sequence ID" value="MPY54564.1"/>
    <property type="molecule type" value="Genomic_DNA"/>
</dbReference>
<feature type="compositionally biased region" description="Polar residues" evidence="1">
    <location>
        <begin position="31"/>
        <end position="40"/>
    </location>
</feature>
<dbReference type="PROSITE" id="PS51257">
    <property type="entry name" value="PROKAR_LIPOPROTEIN"/>
    <property type="match status" value="1"/>
</dbReference>
<dbReference type="InterPro" id="IPR029046">
    <property type="entry name" value="LolA/LolB/LppX"/>
</dbReference>
<comment type="caution">
    <text evidence="3">The sequence shown here is derived from an EMBL/GenBank/DDBJ whole genome shotgun (WGS) entry which is preliminary data.</text>
</comment>
<evidence type="ECO:0000256" key="1">
    <source>
        <dbReference type="SAM" id="MobiDB-lite"/>
    </source>
</evidence>
<evidence type="ECO:0000313" key="3">
    <source>
        <dbReference type="EMBL" id="MPY54564.1"/>
    </source>
</evidence>
<reference evidence="3 4" key="1">
    <citation type="submission" date="2019-09" db="EMBL/GenBank/DDBJ databases">
        <authorList>
            <person name="Duangmal K."/>
            <person name="Teo W.F.A."/>
            <person name="Lipun K."/>
        </authorList>
    </citation>
    <scope>NUCLEOTIDE SEQUENCE [LARGE SCALE GENOMIC DNA]</scope>
    <source>
        <strain evidence="3 4">K1PN6</strain>
    </source>
</reference>
<dbReference type="AlphaFoldDB" id="A0A5N8X636"/>
<sequence length="263" mass="27713">MRRITLAALCIAAAATATLTGCLPGTDKADSQSTAGSQSKADSKPKEPFAGLAGGEIAERAMEATRSASSLRLTGEMQDDQSDGTIQMDIALSKKGECAGTMSLDSEGKLELIKTGDTLYMKYDEDFLRAQGTEETDSEAEVDAVVDMLAGKWTKMSTTGSDADDLTDLCDLDSALSEFENIDSNAERGETTTVDGTPAIVLNEREGKDRSTVYVATEGKPYLLRAVSKSAKDPGDITLSDYNKPVPAEAPKGKVLDLDAMGG</sequence>
<evidence type="ECO:0000313" key="4">
    <source>
        <dbReference type="Proteomes" id="UP000373149"/>
    </source>
</evidence>
<evidence type="ECO:0008006" key="5">
    <source>
        <dbReference type="Google" id="ProtNLM"/>
    </source>
</evidence>